<organism evidence="2 3">
    <name type="scientific">Cognatiyoonia sediminum</name>
    <dbReference type="NCBI Taxonomy" id="1508389"/>
    <lineage>
        <taxon>Bacteria</taxon>
        <taxon>Pseudomonadati</taxon>
        <taxon>Pseudomonadota</taxon>
        <taxon>Alphaproteobacteria</taxon>
        <taxon>Rhodobacterales</taxon>
        <taxon>Paracoccaceae</taxon>
        <taxon>Cognatiyoonia</taxon>
    </lineage>
</organism>
<dbReference type="Pfam" id="PF13883">
    <property type="entry name" value="CREG_beta-barrel"/>
    <property type="match status" value="1"/>
</dbReference>
<dbReference type="OrthoDB" id="9814594at2"/>
<proteinExistence type="predicted"/>
<protein>
    <recommendedName>
        <fullName evidence="1">CREG-like beta-barrel domain-containing protein</fullName>
    </recommendedName>
</protein>
<sequence length="158" mass="17400">MTKDQPSPIRPTDDEARLLARTLLTEARFGALAVSLPDQTAPYVSRVATVAIEGAPHLLVSELSLHTKALTTHPDCSLLIGEPEDRGDPLTHPRMTLMARAEIADKASLKETWLEAIPKAKLYYDFTDFVMFRLTITKAHLNGGFGKAFHLEASDFAN</sequence>
<evidence type="ECO:0000313" key="3">
    <source>
        <dbReference type="Proteomes" id="UP000184074"/>
    </source>
</evidence>
<dbReference type="EMBL" id="FQXB01000002">
    <property type="protein sequence ID" value="SHH02959.1"/>
    <property type="molecule type" value="Genomic_DNA"/>
</dbReference>
<dbReference type="SUPFAM" id="SSF50475">
    <property type="entry name" value="FMN-binding split barrel"/>
    <property type="match status" value="1"/>
</dbReference>
<dbReference type="InterPro" id="IPR055343">
    <property type="entry name" value="CREG_beta-barrel"/>
</dbReference>
<gene>
    <name evidence="2" type="ORF">SAMN05444003_1732</name>
</gene>
<keyword evidence="3" id="KW-1185">Reference proteome</keyword>
<accession>A0A1M5PN04</accession>
<evidence type="ECO:0000313" key="2">
    <source>
        <dbReference type="EMBL" id="SHH02959.1"/>
    </source>
</evidence>
<evidence type="ECO:0000259" key="1">
    <source>
        <dbReference type="Pfam" id="PF13883"/>
    </source>
</evidence>
<dbReference type="STRING" id="1508389.SAMN05444003_1732"/>
<reference evidence="2 3" key="1">
    <citation type="submission" date="2016-11" db="EMBL/GenBank/DDBJ databases">
        <authorList>
            <person name="Jaros S."/>
            <person name="Januszkiewicz K."/>
            <person name="Wedrychowicz H."/>
        </authorList>
    </citation>
    <scope>NUCLEOTIDE SEQUENCE [LARGE SCALE GENOMIC DNA]</scope>
    <source>
        <strain evidence="2 3">DSM 28715</strain>
    </source>
</reference>
<dbReference type="InterPro" id="IPR012349">
    <property type="entry name" value="Split_barrel_FMN-bd"/>
</dbReference>
<name>A0A1M5PN04_9RHOB</name>
<dbReference type="RefSeq" id="WP_072900542.1">
    <property type="nucleotide sequence ID" value="NZ_FQXB01000002.1"/>
</dbReference>
<feature type="domain" description="CREG-like beta-barrel" evidence="1">
    <location>
        <begin position="14"/>
        <end position="156"/>
    </location>
</feature>
<dbReference type="Gene3D" id="2.30.110.10">
    <property type="entry name" value="Electron Transport, Fmn-binding Protein, Chain A"/>
    <property type="match status" value="1"/>
</dbReference>
<dbReference type="AlphaFoldDB" id="A0A1M5PN04"/>
<dbReference type="GO" id="GO:0005737">
    <property type="term" value="C:cytoplasm"/>
    <property type="evidence" value="ECO:0007669"/>
    <property type="project" value="UniProtKB-ARBA"/>
</dbReference>
<dbReference type="PANTHER" id="PTHR13343:SF17">
    <property type="entry name" value="CELLULAR REPRESSOR OF E1A-STIMULATED GENES, ISOFORM A"/>
    <property type="match status" value="1"/>
</dbReference>
<dbReference type="Proteomes" id="UP000184074">
    <property type="component" value="Unassembled WGS sequence"/>
</dbReference>
<dbReference type="PANTHER" id="PTHR13343">
    <property type="entry name" value="CREG1 PROTEIN"/>
    <property type="match status" value="1"/>
</dbReference>